<dbReference type="InterPro" id="IPR022138">
    <property type="entry name" value="DUF3670"/>
</dbReference>
<dbReference type="FunFam" id="3.40.50.300:FF:000533">
    <property type="entry name" value="Helicase, Snf2 family"/>
    <property type="match status" value="1"/>
</dbReference>
<dbReference type="InterPro" id="IPR014001">
    <property type="entry name" value="Helicase_ATP-bd"/>
</dbReference>
<dbReference type="InterPro" id="IPR001650">
    <property type="entry name" value="Helicase_C-like"/>
</dbReference>
<dbReference type="AlphaFoldDB" id="A0A383RK79"/>
<feature type="domain" description="Helicase C-terminal" evidence="3">
    <location>
        <begin position="828"/>
        <end position="992"/>
    </location>
</feature>
<dbReference type="Gene3D" id="3.40.50.300">
    <property type="entry name" value="P-loop containing nucleotide triphosphate hydrolases"/>
    <property type="match status" value="1"/>
</dbReference>
<keyword evidence="1" id="KW-0378">Hydrolase</keyword>
<dbReference type="GO" id="GO:0005524">
    <property type="term" value="F:ATP binding"/>
    <property type="evidence" value="ECO:0007669"/>
    <property type="project" value="InterPro"/>
</dbReference>
<evidence type="ECO:0000256" key="1">
    <source>
        <dbReference type="ARBA" id="ARBA00022801"/>
    </source>
</evidence>
<dbReference type="Pfam" id="PF00176">
    <property type="entry name" value="SNF2-rel_dom"/>
    <property type="match status" value="1"/>
</dbReference>
<dbReference type="CDD" id="cd18012">
    <property type="entry name" value="DEXQc_arch_SWI2_SNF2"/>
    <property type="match status" value="1"/>
</dbReference>
<accession>A0A383RK79</accession>
<sequence length="1008" mass="116876">MIEQSPWIVECLRRSDGTFLLFHSGMRRDVRTLKHLLFGWHAPSFYGTMLPVEGEGRVEGIVVTAAEMLEVIAMTPHVGWTELKSGDSFRILSETAKLYMSLLQEGRYEPSYDKWKAGAFGWELLLSESEQKQQRELLHQAQQIEHPELVHWFDVLMTELLTDNQDRDSLRSVALRARPELEELRIPLQSSQWTGEQDWLEMIGWIRDETPFRVVLRIDEPEQERMPWALRILLQDKMDPNAQIACVLSEYRVDGEIRSQAKAAAGDFPEEWRPFLQERLTRDIGKVLQIAPWLEDSGVSQKLLLEQPERTSMHEAEAGLETKQEDQEDTEIRSLRLKTKLGEEDAWRFLAEGSLQLAEAGFRVIVPAWWQRVRQMRTRLKARVPSSAGSFSASAMGLNQMIQFDWRLAVGDVNLSEAEFRQLIEQDRRLVQLHGQWIQLNPDDVKEIRRLMKQVDGGGMTFGEVLEHHMAMERKRLEEGLLDEDIERDNSLQLELELNEQLQHWLGMLQHHESIPPSELPVGLQGTLRKYQADGYSWLMFLRHFGLGACLADDMGLGKTIQWIAYVLRVKEMEPSSGASLLICPTSLIGNWQRELERFAPDVRVYLHYGADRIRDERFAEEIRMADVVITTYTLALMDRELLWPIMWNSLCLDEAQNIKNPYAKQSAAIRKLRAKHRIALTGTPMENHLTELWSIFDFVNPGYLGTLAQFRRTYVNPIERGRDAEWTKLVQRLVQPFLLRRLKRDPEIQLDLPDKNESKVYVPLTAEQASVYEQTLQTLFDDLDRLDPMERRGRVLTALTKLKQVCNHPSLVLRDRVSGRDPTRSGKLTRLLEMLDELQSTGERSLIFTQYAETGKLLQEVLERNMKETVPFLHGSVPKAERDRMVQRFQDESLPAEERPRIFILSLKAGGTGLNLTAANHVFHYDRWWNPAVENQASDRAYRIGQTRNVQVYKLIALGTLEERIDDMIEQKQTLNEQVIGGGEKWITELSPTELRELFALRRHVME</sequence>
<evidence type="ECO:0000313" key="4">
    <source>
        <dbReference type="EMBL" id="SYX87427.1"/>
    </source>
</evidence>
<dbReference type="Gene3D" id="3.40.50.10810">
    <property type="entry name" value="Tandem AAA-ATPase domain"/>
    <property type="match status" value="1"/>
</dbReference>
<protein>
    <submittedName>
        <fullName evidence="4">SWF/SNF family helicase</fullName>
    </submittedName>
</protein>
<dbReference type="SUPFAM" id="SSF52540">
    <property type="entry name" value="P-loop containing nucleoside triphosphate hydrolases"/>
    <property type="match status" value="2"/>
</dbReference>
<dbReference type="PROSITE" id="PS51192">
    <property type="entry name" value="HELICASE_ATP_BIND_1"/>
    <property type="match status" value="1"/>
</dbReference>
<dbReference type="Pfam" id="PF12419">
    <property type="entry name" value="DUF3670"/>
    <property type="match status" value="1"/>
</dbReference>
<gene>
    <name evidence="4" type="ORF">PBLR_15857</name>
</gene>
<dbReference type="GO" id="GO:0016787">
    <property type="term" value="F:hydrolase activity"/>
    <property type="evidence" value="ECO:0007669"/>
    <property type="project" value="UniProtKB-KW"/>
</dbReference>
<dbReference type="GO" id="GO:0004386">
    <property type="term" value="F:helicase activity"/>
    <property type="evidence" value="ECO:0007669"/>
    <property type="project" value="UniProtKB-KW"/>
</dbReference>
<dbReference type="RefSeq" id="WP_138189031.1">
    <property type="nucleotide sequence ID" value="NZ_LS992241.1"/>
</dbReference>
<name>A0A383RK79_PAEAL</name>
<dbReference type="Pfam" id="PF00271">
    <property type="entry name" value="Helicase_C"/>
    <property type="match status" value="1"/>
</dbReference>
<dbReference type="CDD" id="cd18793">
    <property type="entry name" value="SF2_C_SNF"/>
    <property type="match status" value="1"/>
</dbReference>
<evidence type="ECO:0000259" key="2">
    <source>
        <dbReference type="PROSITE" id="PS51192"/>
    </source>
</evidence>
<dbReference type="InterPro" id="IPR049730">
    <property type="entry name" value="SNF2/RAD54-like_C"/>
</dbReference>
<organism evidence="4 5">
    <name type="scientific">Paenibacillus alvei</name>
    <name type="common">Bacillus alvei</name>
    <dbReference type="NCBI Taxonomy" id="44250"/>
    <lineage>
        <taxon>Bacteria</taxon>
        <taxon>Bacillati</taxon>
        <taxon>Bacillota</taxon>
        <taxon>Bacilli</taxon>
        <taxon>Bacillales</taxon>
        <taxon>Paenibacillaceae</taxon>
        <taxon>Paenibacillus</taxon>
    </lineage>
</organism>
<dbReference type="SMART" id="SM00487">
    <property type="entry name" value="DEXDc"/>
    <property type="match status" value="1"/>
</dbReference>
<feature type="domain" description="Helicase ATP-binding" evidence="2">
    <location>
        <begin position="540"/>
        <end position="703"/>
    </location>
</feature>
<keyword evidence="4" id="KW-0347">Helicase</keyword>
<dbReference type="PANTHER" id="PTHR10799">
    <property type="entry name" value="SNF2/RAD54 HELICASE FAMILY"/>
    <property type="match status" value="1"/>
</dbReference>
<reference evidence="5" key="1">
    <citation type="submission" date="2018-08" db="EMBL/GenBank/DDBJ databases">
        <authorList>
            <person name="Chevrot R."/>
        </authorList>
    </citation>
    <scope>NUCLEOTIDE SEQUENCE [LARGE SCALE GENOMIC DNA]</scope>
</reference>
<keyword evidence="4" id="KW-0547">Nucleotide-binding</keyword>
<dbReference type="InterPro" id="IPR038718">
    <property type="entry name" value="SNF2-like_sf"/>
</dbReference>
<dbReference type="SMART" id="SM00490">
    <property type="entry name" value="HELICc"/>
    <property type="match status" value="1"/>
</dbReference>
<dbReference type="InterPro" id="IPR000330">
    <property type="entry name" value="SNF2_N"/>
</dbReference>
<evidence type="ECO:0000259" key="3">
    <source>
        <dbReference type="PROSITE" id="PS51194"/>
    </source>
</evidence>
<dbReference type="Proteomes" id="UP000304148">
    <property type="component" value="Chromosome"/>
</dbReference>
<proteinExistence type="predicted"/>
<dbReference type="PROSITE" id="PS51194">
    <property type="entry name" value="HELICASE_CTER"/>
    <property type="match status" value="1"/>
</dbReference>
<evidence type="ECO:0000313" key="5">
    <source>
        <dbReference type="Proteomes" id="UP000304148"/>
    </source>
</evidence>
<dbReference type="EMBL" id="LS992241">
    <property type="protein sequence ID" value="SYX87427.1"/>
    <property type="molecule type" value="Genomic_DNA"/>
</dbReference>
<keyword evidence="4" id="KW-0067">ATP-binding</keyword>
<dbReference type="InterPro" id="IPR027417">
    <property type="entry name" value="P-loop_NTPase"/>
</dbReference>